<reference evidence="1" key="1">
    <citation type="journal article" date="2019" name="bioRxiv">
        <title>The Genome of the Zebra Mussel, Dreissena polymorpha: A Resource for Invasive Species Research.</title>
        <authorList>
            <person name="McCartney M.A."/>
            <person name="Auch B."/>
            <person name="Kono T."/>
            <person name="Mallez S."/>
            <person name="Zhang Y."/>
            <person name="Obille A."/>
            <person name="Becker A."/>
            <person name="Abrahante J.E."/>
            <person name="Garbe J."/>
            <person name="Badalamenti J.P."/>
            <person name="Herman A."/>
            <person name="Mangelson H."/>
            <person name="Liachko I."/>
            <person name="Sullivan S."/>
            <person name="Sone E.D."/>
            <person name="Koren S."/>
            <person name="Silverstein K.A.T."/>
            <person name="Beckman K.B."/>
            <person name="Gohl D.M."/>
        </authorList>
    </citation>
    <scope>NUCLEOTIDE SEQUENCE</scope>
    <source>
        <strain evidence="1">Duluth1</strain>
        <tissue evidence="1">Whole animal</tissue>
    </source>
</reference>
<dbReference type="Proteomes" id="UP000828390">
    <property type="component" value="Unassembled WGS sequence"/>
</dbReference>
<name>A0A9D4DVU8_DREPO</name>
<protein>
    <submittedName>
        <fullName evidence="1">Uncharacterized protein</fullName>
    </submittedName>
</protein>
<evidence type="ECO:0000313" key="2">
    <source>
        <dbReference type="Proteomes" id="UP000828390"/>
    </source>
</evidence>
<evidence type="ECO:0000313" key="1">
    <source>
        <dbReference type="EMBL" id="KAH3754939.1"/>
    </source>
</evidence>
<accession>A0A9D4DVU8</accession>
<reference evidence="1" key="2">
    <citation type="submission" date="2020-11" db="EMBL/GenBank/DDBJ databases">
        <authorList>
            <person name="McCartney M.A."/>
            <person name="Auch B."/>
            <person name="Kono T."/>
            <person name="Mallez S."/>
            <person name="Becker A."/>
            <person name="Gohl D.M."/>
            <person name="Silverstein K.A.T."/>
            <person name="Koren S."/>
            <person name="Bechman K.B."/>
            <person name="Herman A."/>
            <person name="Abrahante J.E."/>
            <person name="Garbe J."/>
        </authorList>
    </citation>
    <scope>NUCLEOTIDE SEQUENCE</scope>
    <source>
        <strain evidence="1">Duluth1</strain>
        <tissue evidence="1">Whole animal</tissue>
    </source>
</reference>
<dbReference type="EMBL" id="JAIWYP010000010">
    <property type="protein sequence ID" value="KAH3754939.1"/>
    <property type="molecule type" value="Genomic_DNA"/>
</dbReference>
<organism evidence="1 2">
    <name type="scientific">Dreissena polymorpha</name>
    <name type="common">Zebra mussel</name>
    <name type="synonym">Mytilus polymorpha</name>
    <dbReference type="NCBI Taxonomy" id="45954"/>
    <lineage>
        <taxon>Eukaryota</taxon>
        <taxon>Metazoa</taxon>
        <taxon>Spiralia</taxon>
        <taxon>Lophotrochozoa</taxon>
        <taxon>Mollusca</taxon>
        <taxon>Bivalvia</taxon>
        <taxon>Autobranchia</taxon>
        <taxon>Heteroconchia</taxon>
        <taxon>Euheterodonta</taxon>
        <taxon>Imparidentia</taxon>
        <taxon>Neoheterodontei</taxon>
        <taxon>Myida</taxon>
        <taxon>Dreissenoidea</taxon>
        <taxon>Dreissenidae</taxon>
        <taxon>Dreissena</taxon>
    </lineage>
</organism>
<keyword evidence="2" id="KW-1185">Reference proteome</keyword>
<sequence length="136" mass="14904">MKPFSPTEGLSDCLAGHYNAIGTNFPGYMYVVPEPTMNNRAILEGATSLTPPSIAFSSIKFSTGKTNVPVLFFNKHIIRTNLLTKKNAPPHVGHIFQKLKPVLNSAELSLEALVKFHKDLTINVTSREVAIKNALN</sequence>
<gene>
    <name evidence="1" type="ORF">DPMN_189619</name>
</gene>
<comment type="caution">
    <text evidence="1">The sequence shown here is derived from an EMBL/GenBank/DDBJ whole genome shotgun (WGS) entry which is preliminary data.</text>
</comment>
<dbReference type="AlphaFoldDB" id="A0A9D4DVU8"/>
<proteinExistence type="predicted"/>